<evidence type="ECO:0000313" key="5">
    <source>
        <dbReference type="Proteomes" id="UP000825935"/>
    </source>
</evidence>
<feature type="region of interest" description="Disordered" evidence="2">
    <location>
        <begin position="415"/>
        <end position="440"/>
    </location>
</feature>
<dbReference type="PANTHER" id="PTHR33223">
    <property type="entry name" value="CCHC-TYPE DOMAIN-CONTAINING PROTEIN"/>
    <property type="match status" value="1"/>
</dbReference>
<accession>A0A8T2SS98</accession>
<sequence>MAQRHATPLADFPRFLGSPNEVPDGHMQLFEVICGAHEILDDGRKLCIFPATLRGEASEWYANPVVQERATYNCLKTNFLRKFRGPGFEEKLAEQFDHLRQGASESIDKKLGNSVPDNETLKRRFLVGLHDGKVEEYIRLKRPVSLEEAKREARIWEEVQGVLRLHTARFNLASQCKVQQLECELEKLRDVVSHLESELAQERTNRIQQAEKMKEIERVAYEWFKDTQDIKDKKNKKIDQLVKENEGFQELIKRWEIDRKIQREKIVSEMEKREKIERKIEALMRRTQTLEKTKIGKIALKGKEGRLGSRHIEIEGCRTKKEVETREKVSGDRVEVSQKEKGNGIEMRKKITKKTETSEVSKAASATKRILEKSETRDFGKGCKGTIGECKEKKKGSWRILAKEIDYSERKCAKQDDKELGEGDALTMDQEVTRKDTFSK</sequence>
<evidence type="ECO:0000313" key="4">
    <source>
        <dbReference type="EMBL" id="KAH7372381.1"/>
    </source>
</evidence>
<gene>
    <name evidence="4" type="ORF">KP509_17G000900</name>
</gene>
<evidence type="ECO:0000259" key="3">
    <source>
        <dbReference type="Pfam" id="PF03732"/>
    </source>
</evidence>
<name>A0A8T2SS98_CERRI</name>
<organism evidence="4 5">
    <name type="scientific">Ceratopteris richardii</name>
    <name type="common">Triangle waterfern</name>
    <dbReference type="NCBI Taxonomy" id="49495"/>
    <lineage>
        <taxon>Eukaryota</taxon>
        <taxon>Viridiplantae</taxon>
        <taxon>Streptophyta</taxon>
        <taxon>Embryophyta</taxon>
        <taxon>Tracheophyta</taxon>
        <taxon>Polypodiopsida</taxon>
        <taxon>Polypodiidae</taxon>
        <taxon>Polypodiales</taxon>
        <taxon>Pteridineae</taxon>
        <taxon>Pteridaceae</taxon>
        <taxon>Parkerioideae</taxon>
        <taxon>Ceratopteris</taxon>
    </lineage>
</organism>
<evidence type="ECO:0000256" key="1">
    <source>
        <dbReference type="SAM" id="Coils"/>
    </source>
</evidence>
<feature type="domain" description="Retrotransposon gag" evidence="3">
    <location>
        <begin position="48"/>
        <end position="108"/>
    </location>
</feature>
<dbReference type="PANTHER" id="PTHR33223:SF6">
    <property type="entry name" value="CCHC-TYPE DOMAIN-CONTAINING PROTEIN"/>
    <property type="match status" value="1"/>
</dbReference>
<dbReference type="AlphaFoldDB" id="A0A8T2SS98"/>
<dbReference type="Pfam" id="PF03732">
    <property type="entry name" value="Retrotrans_gag"/>
    <property type="match status" value="1"/>
</dbReference>
<keyword evidence="5" id="KW-1185">Reference proteome</keyword>
<dbReference type="InterPro" id="IPR005162">
    <property type="entry name" value="Retrotrans_gag_dom"/>
</dbReference>
<reference evidence="4" key="1">
    <citation type="submission" date="2021-08" db="EMBL/GenBank/DDBJ databases">
        <title>WGS assembly of Ceratopteris richardii.</title>
        <authorList>
            <person name="Marchant D.B."/>
            <person name="Chen G."/>
            <person name="Jenkins J."/>
            <person name="Shu S."/>
            <person name="Leebens-Mack J."/>
            <person name="Grimwood J."/>
            <person name="Schmutz J."/>
            <person name="Soltis P."/>
            <person name="Soltis D."/>
            <person name="Chen Z.-H."/>
        </authorList>
    </citation>
    <scope>NUCLEOTIDE SEQUENCE</scope>
    <source>
        <strain evidence="4">Whitten #5841</strain>
        <tissue evidence="4">Leaf</tissue>
    </source>
</reference>
<proteinExistence type="predicted"/>
<feature type="coiled-coil region" evidence="1">
    <location>
        <begin position="231"/>
        <end position="293"/>
    </location>
</feature>
<dbReference type="EMBL" id="CM035422">
    <property type="protein sequence ID" value="KAH7372381.1"/>
    <property type="molecule type" value="Genomic_DNA"/>
</dbReference>
<feature type="coiled-coil region" evidence="1">
    <location>
        <begin position="171"/>
        <end position="205"/>
    </location>
</feature>
<dbReference type="OrthoDB" id="6086417at2759"/>
<keyword evidence="1" id="KW-0175">Coiled coil</keyword>
<protein>
    <recommendedName>
        <fullName evidence="3">Retrotransposon gag domain-containing protein</fullName>
    </recommendedName>
</protein>
<comment type="caution">
    <text evidence="4">The sequence shown here is derived from an EMBL/GenBank/DDBJ whole genome shotgun (WGS) entry which is preliminary data.</text>
</comment>
<feature type="compositionally biased region" description="Basic and acidic residues" evidence="2">
    <location>
        <begin position="431"/>
        <end position="440"/>
    </location>
</feature>
<evidence type="ECO:0000256" key="2">
    <source>
        <dbReference type="SAM" id="MobiDB-lite"/>
    </source>
</evidence>
<dbReference type="Proteomes" id="UP000825935">
    <property type="component" value="Chromosome 17"/>
</dbReference>